<proteinExistence type="predicted"/>
<dbReference type="EMBL" id="LWBP01000247">
    <property type="protein sequence ID" value="OQP46296.1"/>
    <property type="molecule type" value="Genomic_DNA"/>
</dbReference>
<evidence type="ECO:0000313" key="2">
    <source>
        <dbReference type="EMBL" id="OQP46296.1"/>
    </source>
</evidence>
<name>A0A1V9EJI9_9BACT</name>
<sequence length="127" mass="14504">MKKIITFAILFAVLIFMGLFDFLPWWSFSVPVFLLGMLLPLKKWKVSPFLWGFIAGFMAWLLSTIYFELIYDGEIMKSVANVMKVKPYLLHPAIGLIGGLLTGLGLYSGYLLRNGREILELELPKIK</sequence>
<dbReference type="RefSeq" id="WP_081171084.1">
    <property type="nucleotide sequence ID" value="NZ_LWBP01000247.1"/>
</dbReference>
<keyword evidence="1" id="KW-1133">Transmembrane helix</keyword>
<accession>A0A1V9EJI9</accession>
<keyword evidence="1" id="KW-0812">Transmembrane</keyword>
<reference evidence="3" key="1">
    <citation type="submission" date="2016-04" db="EMBL/GenBank/DDBJ databases">
        <authorList>
            <person name="Chen L."/>
            <person name="Zhuang W."/>
            <person name="Wang G."/>
        </authorList>
    </citation>
    <scope>NUCLEOTIDE SEQUENCE [LARGE SCALE GENOMIC DNA]</scope>
    <source>
        <strain evidence="3">208</strain>
    </source>
</reference>
<keyword evidence="3" id="KW-1185">Reference proteome</keyword>
<dbReference type="AlphaFoldDB" id="A0A1V9EJI9"/>
<feature type="transmembrane region" description="Helical" evidence="1">
    <location>
        <begin position="7"/>
        <end position="28"/>
    </location>
</feature>
<gene>
    <name evidence="2" type="ORF">A4R26_32050</name>
</gene>
<dbReference type="STRING" id="550983.A4R26_32050"/>
<feature type="transmembrane region" description="Helical" evidence="1">
    <location>
        <begin position="88"/>
        <end position="110"/>
    </location>
</feature>
<feature type="transmembrane region" description="Helical" evidence="1">
    <location>
        <begin position="48"/>
        <end position="67"/>
    </location>
</feature>
<evidence type="ECO:0000313" key="3">
    <source>
        <dbReference type="Proteomes" id="UP000192276"/>
    </source>
</evidence>
<evidence type="ECO:0008006" key="4">
    <source>
        <dbReference type="Google" id="ProtNLM"/>
    </source>
</evidence>
<dbReference type="OrthoDB" id="1496262at2"/>
<organism evidence="2 3">
    <name type="scientific">Niastella populi</name>
    <dbReference type="NCBI Taxonomy" id="550983"/>
    <lineage>
        <taxon>Bacteria</taxon>
        <taxon>Pseudomonadati</taxon>
        <taxon>Bacteroidota</taxon>
        <taxon>Chitinophagia</taxon>
        <taxon>Chitinophagales</taxon>
        <taxon>Chitinophagaceae</taxon>
        <taxon>Niastella</taxon>
    </lineage>
</organism>
<comment type="caution">
    <text evidence="2">The sequence shown here is derived from an EMBL/GenBank/DDBJ whole genome shotgun (WGS) entry which is preliminary data.</text>
</comment>
<evidence type="ECO:0000256" key="1">
    <source>
        <dbReference type="SAM" id="Phobius"/>
    </source>
</evidence>
<keyword evidence="1" id="KW-0472">Membrane</keyword>
<protein>
    <recommendedName>
        <fullName evidence="4">Apolipoprotein N-acyltransferase</fullName>
    </recommendedName>
</protein>
<dbReference type="Proteomes" id="UP000192276">
    <property type="component" value="Unassembled WGS sequence"/>
</dbReference>